<feature type="transmembrane region" description="Helical" evidence="8">
    <location>
        <begin position="217"/>
        <end position="235"/>
    </location>
</feature>
<dbReference type="SMART" id="SM00831">
    <property type="entry name" value="Cation_ATPase_N"/>
    <property type="match status" value="1"/>
</dbReference>
<dbReference type="SUPFAM" id="SSF81653">
    <property type="entry name" value="Calcium ATPase, transduction domain A"/>
    <property type="match status" value="1"/>
</dbReference>
<dbReference type="InterPro" id="IPR023299">
    <property type="entry name" value="ATPase_P-typ_cyto_dom_N"/>
</dbReference>
<dbReference type="InterPro" id="IPR023298">
    <property type="entry name" value="ATPase_P-typ_TM_dom_sf"/>
</dbReference>
<dbReference type="EMBL" id="MFGA01000023">
    <property type="protein sequence ID" value="OGF20565.1"/>
    <property type="molecule type" value="Genomic_DNA"/>
</dbReference>
<dbReference type="InterPro" id="IPR004014">
    <property type="entry name" value="ATPase_P-typ_cation-transptr_N"/>
</dbReference>
<dbReference type="GO" id="GO:0016887">
    <property type="term" value="F:ATP hydrolysis activity"/>
    <property type="evidence" value="ECO:0007669"/>
    <property type="project" value="InterPro"/>
</dbReference>
<dbReference type="Pfam" id="PF00702">
    <property type="entry name" value="Hydrolase"/>
    <property type="match status" value="1"/>
</dbReference>
<feature type="transmembrane region" description="Helical" evidence="8">
    <location>
        <begin position="633"/>
        <end position="653"/>
    </location>
</feature>
<keyword evidence="5" id="KW-1278">Translocase</keyword>
<dbReference type="InterPro" id="IPR008250">
    <property type="entry name" value="ATPase_P-typ_transduc_dom_A_sf"/>
</dbReference>
<dbReference type="GO" id="GO:0005524">
    <property type="term" value="F:ATP binding"/>
    <property type="evidence" value="ECO:0007669"/>
    <property type="project" value="UniProtKB-KW"/>
</dbReference>
<dbReference type="AlphaFoldDB" id="A0A1F5S1K1"/>
<organism evidence="10 11">
    <name type="scientific">Candidatus Falkowbacteria bacterium RIFOXYA2_FULL_38_12</name>
    <dbReference type="NCBI Taxonomy" id="1797993"/>
    <lineage>
        <taxon>Bacteria</taxon>
        <taxon>Candidatus Falkowiibacteriota</taxon>
    </lineage>
</organism>
<dbReference type="Pfam" id="PF00690">
    <property type="entry name" value="Cation_ATPase_N"/>
    <property type="match status" value="1"/>
</dbReference>
<name>A0A1F5S1K1_9BACT</name>
<evidence type="ECO:0000256" key="1">
    <source>
        <dbReference type="ARBA" id="ARBA00004141"/>
    </source>
</evidence>
<evidence type="ECO:0000256" key="4">
    <source>
        <dbReference type="ARBA" id="ARBA00022840"/>
    </source>
</evidence>
<evidence type="ECO:0000313" key="11">
    <source>
        <dbReference type="Proteomes" id="UP000177407"/>
    </source>
</evidence>
<reference evidence="10 11" key="1">
    <citation type="journal article" date="2016" name="Nat. Commun.">
        <title>Thousands of microbial genomes shed light on interconnected biogeochemical processes in an aquifer system.</title>
        <authorList>
            <person name="Anantharaman K."/>
            <person name="Brown C.T."/>
            <person name="Hug L.A."/>
            <person name="Sharon I."/>
            <person name="Castelle C.J."/>
            <person name="Probst A.J."/>
            <person name="Thomas B.C."/>
            <person name="Singh A."/>
            <person name="Wilkins M.J."/>
            <person name="Karaoz U."/>
            <person name="Brodie E.L."/>
            <person name="Williams K.H."/>
            <person name="Hubbard S.S."/>
            <person name="Banfield J.F."/>
        </authorList>
    </citation>
    <scope>NUCLEOTIDE SEQUENCE [LARGE SCALE GENOMIC DNA]</scope>
</reference>
<dbReference type="InterPro" id="IPR006068">
    <property type="entry name" value="ATPase_P-typ_cation-transptr_C"/>
</dbReference>
<proteinExistence type="predicted"/>
<evidence type="ECO:0000313" key="10">
    <source>
        <dbReference type="EMBL" id="OGF20565.1"/>
    </source>
</evidence>
<dbReference type="InterPro" id="IPR018303">
    <property type="entry name" value="ATPase_P-typ_P_site"/>
</dbReference>
<keyword evidence="4" id="KW-0067">ATP-binding</keyword>
<feature type="transmembrane region" description="Helical" evidence="8">
    <location>
        <begin position="39"/>
        <end position="57"/>
    </location>
</feature>
<dbReference type="PRINTS" id="PR00119">
    <property type="entry name" value="CATATPASE"/>
</dbReference>
<keyword evidence="2 8" id="KW-0812">Transmembrane</keyword>
<feature type="transmembrane region" description="Helical" evidence="8">
    <location>
        <begin position="604"/>
        <end position="627"/>
    </location>
</feature>
<evidence type="ECO:0000256" key="8">
    <source>
        <dbReference type="SAM" id="Phobius"/>
    </source>
</evidence>
<dbReference type="Pfam" id="PF00122">
    <property type="entry name" value="E1-E2_ATPase"/>
    <property type="match status" value="1"/>
</dbReference>
<sequence>MIYEGLKEKEVEKIRKKYGENLLPTKKGFSGFSIFLSQFKSPLVYILVIVGVVSFFLKEEIDALIVGAVILLNVLMGFAQEYKSQKTLDVLKRVLKPKTIVIRDGERREIETRELVPGDLIILQTGDKIPADGKLIEGVNLFVNEAMITGESEGIKKNIKGDINLLMGTIVLSGRGIMEIKKTGENTEMGKIGLSLVEIKKEKTPLQAKLEKFIGSMARLMVAISAVVVLVGVFYEENLWEMFRFGVVLAIASIPEGLPIAVTVILALGMSRIYKKNGLIKKMLSLEALGSTSVICTDKTGTLTEGIMRVVKTDFVDTEKAIMAMILTNDRKDSLEVALWDYVKKEKKVDTRAIFNLAKRIYEEPFDSEKKYALTINKIKGKKISFAIGAPEIILSFCSIPAKDKKIILAKIEKYAGEGLKVLGLSCKEEGKLKETENYTWLGLVGIEDPLREGVKETIKDTLAAGIKIKIVTGDHRKTAENVARNLGFLIKKENILEGSDLEKISDKELKRIIDKIILFARVSPHEKLKIIKVLQEKGEIVAMTGDGVNDAPALKRADVGVVLGNSSDVAKEAGDLILLDNNFKTIVSACEEGRLIFSNIKKLFGYVLSNSFGYIIVILGALIFSLPFPLTVVQILWINLICDGPPDFMLGFEPKEKNLMKEKPRKIGQESILSNSMKLLILFISLTAGGFSLFFFWHFYKNSGDIVLARTIVFSTVATASLVYIFSFKSLKESIFKTNIFQNKYLLLGVLYGFILIFLAVYLPGLNRILGTTPLSPVHWSLVFGVAVLTTFLAEAVKYFNNKNYFGKT</sequence>
<evidence type="ECO:0000256" key="3">
    <source>
        <dbReference type="ARBA" id="ARBA00022741"/>
    </source>
</evidence>
<evidence type="ECO:0000256" key="6">
    <source>
        <dbReference type="ARBA" id="ARBA00022989"/>
    </source>
</evidence>
<dbReference type="PRINTS" id="PR00120">
    <property type="entry name" value="HATPASE"/>
</dbReference>
<dbReference type="Gene3D" id="3.40.1110.10">
    <property type="entry name" value="Calcium-transporting ATPase, cytoplasmic domain N"/>
    <property type="match status" value="1"/>
</dbReference>
<comment type="subcellular location">
    <subcellularLocation>
        <location evidence="1">Membrane</location>
        <topology evidence="1">Multi-pass membrane protein</topology>
    </subcellularLocation>
</comment>
<dbReference type="Gene3D" id="2.70.150.10">
    <property type="entry name" value="Calcium-transporting ATPase, cytoplasmic transduction domain A"/>
    <property type="match status" value="1"/>
</dbReference>
<feature type="transmembrane region" description="Helical" evidence="8">
    <location>
        <begin position="747"/>
        <end position="767"/>
    </location>
</feature>
<comment type="caution">
    <text evidence="10">The sequence shown here is derived from an EMBL/GenBank/DDBJ whole genome shotgun (WGS) entry which is preliminary data.</text>
</comment>
<dbReference type="SFLD" id="SFLDG00002">
    <property type="entry name" value="C1.7:_P-type_atpase_like"/>
    <property type="match status" value="1"/>
</dbReference>
<dbReference type="SUPFAM" id="SSF81665">
    <property type="entry name" value="Calcium ATPase, transmembrane domain M"/>
    <property type="match status" value="1"/>
</dbReference>
<feature type="transmembrane region" description="Helical" evidence="8">
    <location>
        <begin position="680"/>
        <end position="701"/>
    </location>
</feature>
<dbReference type="InterPro" id="IPR059000">
    <property type="entry name" value="ATPase_P-type_domA"/>
</dbReference>
<keyword evidence="7 8" id="KW-0472">Membrane</keyword>
<feature type="transmembrane region" description="Helical" evidence="8">
    <location>
        <begin position="63"/>
        <end position="79"/>
    </location>
</feature>
<dbReference type="Gene3D" id="1.20.1110.10">
    <property type="entry name" value="Calcium-transporting ATPase, transmembrane domain"/>
    <property type="match status" value="1"/>
</dbReference>
<protein>
    <recommendedName>
        <fullName evidence="9">Cation-transporting P-type ATPase N-terminal domain-containing protein</fullName>
    </recommendedName>
</protein>
<dbReference type="PROSITE" id="PS00154">
    <property type="entry name" value="ATPASE_E1_E2"/>
    <property type="match status" value="1"/>
</dbReference>
<dbReference type="Gene3D" id="3.40.50.1000">
    <property type="entry name" value="HAD superfamily/HAD-like"/>
    <property type="match status" value="1"/>
</dbReference>
<dbReference type="InterPro" id="IPR036412">
    <property type="entry name" value="HAD-like_sf"/>
</dbReference>
<dbReference type="SFLD" id="SFLDS00003">
    <property type="entry name" value="Haloacid_Dehalogenase"/>
    <property type="match status" value="1"/>
</dbReference>
<dbReference type="PANTHER" id="PTHR42861">
    <property type="entry name" value="CALCIUM-TRANSPORTING ATPASE"/>
    <property type="match status" value="1"/>
</dbReference>
<dbReference type="SFLD" id="SFLDF00027">
    <property type="entry name" value="p-type_atpase"/>
    <property type="match status" value="1"/>
</dbReference>
<feature type="transmembrane region" description="Helical" evidence="8">
    <location>
        <begin position="247"/>
        <end position="274"/>
    </location>
</feature>
<evidence type="ECO:0000256" key="2">
    <source>
        <dbReference type="ARBA" id="ARBA00022692"/>
    </source>
</evidence>
<dbReference type="InterPro" id="IPR001757">
    <property type="entry name" value="P_typ_ATPase"/>
</dbReference>
<dbReference type="GO" id="GO:0016020">
    <property type="term" value="C:membrane"/>
    <property type="evidence" value="ECO:0007669"/>
    <property type="project" value="UniProtKB-SubCell"/>
</dbReference>
<keyword evidence="6 8" id="KW-1133">Transmembrane helix</keyword>
<evidence type="ECO:0000256" key="7">
    <source>
        <dbReference type="ARBA" id="ARBA00023136"/>
    </source>
</evidence>
<dbReference type="Proteomes" id="UP000177407">
    <property type="component" value="Unassembled WGS sequence"/>
</dbReference>
<feature type="transmembrane region" description="Helical" evidence="8">
    <location>
        <begin position="707"/>
        <end position="727"/>
    </location>
</feature>
<keyword evidence="3" id="KW-0547">Nucleotide-binding</keyword>
<dbReference type="NCBIfam" id="TIGR01494">
    <property type="entry name" value="ATPase_P-type"/>
    <property type="match status" value="3"/>
</dbReference>
<dbReference type="SUPFAM" id="SSF81660">
    <property type="entry name" value="Metal cation-transporting ATPase, ATP-binding domain N"/>
    <property type="match status" value="1"/>
</dbReference>
<feature type="transmembrane region" description="Helical" evidence="8">
    <location>
        <begin position="779"/>
        <end position="801"/>
    </location>
</feature>
<dbReference type="InterPro" id="IPR044492">
    <property type="entry name" value="P_typ_ATPase_HD_dom"/>
</dbReference>
<dbReference type="SUPFAM" id="SSF56784">
    <property type="entry name" value="HAD-like"/>
    <property type="match status" value="1"/>
</dbReference>
<evidence type="ECO:0000256" key="5">
    <source>
        <dbReference type="ARBA" id="ARBA00022967"/>
    </source>
</evidence>
<evidence type="ECO:0000259" key="9">
    <source>
        <dbReference type="SMART" id="SM00831"/>
    </source>
</evidence>
<gene>
    <name evidence="10" type="ORF">A2257_04390</name>
</gene>
<feature type="domain" description="Cation-transporting P-type ATPase N-terminal" evidence="9">
    <location>
        <begin position="4"/>
        <end position="59"/>
    </location>
</feature>
<dbReference type="InterPro" id="IPR023214">
    <property type="entry name" value="HAD_sf"/>
</dbReference>
<accession>A0A1F5S1K1</accession>
<dbReference type="Pfam" id="PF00689">
    <property type="entry name" value="Cation_ATPase_C"/>
    <property type="match status" value="1"/>
</dbReference>